<dbReference type="AlphaFoldDB" id="A0A1N6FJJ3"/>
<sequence length="206" mass="23556">MKLAQFEDQNKDELSMIEVAHAILDQKGEILDFSALLKEVQDFLNINSKEITSKTSQFYTDLNIDGSFISLGENRWGLRSWYPIDFIDEEVTQGNEDEAPRRKKRKKASAFVTGEDDIDYNDDDPEDDDSPEEEEDDNATTYGGRVSVDEHGVMVDDEDKEDLGEYKKDLSELGTDDEEDELPDGVEGELTIIEDEDEEDSDEEEY</sequence>
<keyword evidence="2 6" id="KW-0240">DNA-directed RNA polymerase</keyword>
<dbReference type="Pfam" id="PF05066">
    <property type="entry name" value="HARE-HTH"/>
    <property type="match status" value="1"/>
</dbReference>
<dbReference type="InterPro" id="IPR029757">
    <property type="entry name" value="RpoE"/>
</dbReference>
<evidence type="ECO:0000313" key="9">
    <source>
        <dbReference type="EMBL" id="SIN95439.1"/>
    </source>
</evidence>
<dbReference type="GO" id="GO:0006355">
    <property type="term" value="P:regulation of DNA-templated transcription"/>
    <property type="evidence" value="ECO:0007669"/>
    <property type="project" value="UniProtKB-UniRule"/>
</dbReference>
<dbReference type="Proteomes" id="UP000184758">
    <property type="component" value="Unassembled WGS sequence"/>
</dbReference>
<evidence type="ECO:0000256" key="4">
    <source>
        <dbReference type="ARBA" id="ARBA00022695"/>
    </source>
</evidence>
<proteinExistence type="inferred from homology"/>
<dbReference type="Gene3D" id="1.10.10.1250">
    <property type="entry name" value="RNA polymerase, subunit delta, N-terminal domain"/>
    <property type="match status" value="1"/>
</dbReference>
<organism evidence="9 10">
    <name type="scientific">Carnobacterium alterfunditum</name>
    <dbReference type="NCBI Taxonomy" id="28230"/>
    <lineage>
        <taxon>Bacteria</taxon>
        <taxon>Bacillati</taxon>
        <taxon>Bacillota</taxon>
        <taxon>Bacilli</taxon>
        <taxon>Lactobacillales</taxon>
        <taxon>Carnobacteriaceae</taxon>
        <taxon>Carnobacterium</taxon>
    </lineage>
</organism>
<dbReference type="InterPro" id="IPR007759">
    <property type="entry name" value="Asxl_HARE-HTH"/>
</dbReference>
<feature type="compositionally biased region" description="Acidic residues" evidence="7">
    <location>
        <begin position="114"/>
        <end position="138"/>
    </location>
</feature>
<dbReference type="RefSeq" id="WP_034547336.1">
    <property type="nucleotide sequence ID" value="NZ_FSRN01000001.1"/>
</dbReference>
<evidence type="ECO:0000313" key="10">
    <source>
        <dbReference type="Proteomes" id="UP000184758"/>
    </source>
</evidence>
<evidence type="ECO:0000256" key="6">
    <source>
        <dbReference type="HAMAP-Rule" id="MF_00357"/>
    </source>
</evidence>
<comment type="similarity">
    <text evidence="1 6">Belongs to the RpoE family.</text>
</comment>
<dbReference type="GO" id="GO:0003899">
    <property type="term" value="F:DNA-directed RNA polymerase activity"/>
    <property type="evidence" value="ECO:0007669"/>
    <property type="project" value="UniProtKB-UniRule"/>
</dbReference>
<dbReference type="HAMAP" id="MF_00357">
    <property type="entry name" value="RNApol_bact_RpoE"/>
    <property type="match status" value="1"/>
</dbReference>
<feature type="region of interest" description="Disordered" evidence="7">
    <location>
        <begin position="93"/>
        <end position="206"/>
    </location>
</feature>
<evidence type="ECO:0000256" key="2">
    <source>
        <dbReference type="ARBA" id="ARBA00022478"/>
    </source>
</evidence>
<evidence type="ECO:0000256" key="1">
    <source>
        <dbReference type="ARBA" id="ARBA00009828"/>
    </source>
</evidence>
<dbReference type="GO" id="GO:0000428">
    <property type="term" value="C:DNA-directed RNA polymerase complex"/>
    <property type="evidence" value="ECO:0007669"/>
    <property type="project" value="UniProtKB-KW"/>
</dbReference>
<dbReference type="OrthoDB" id="401223at2"/>
<accession>A0A1N6FJJ3</accession>
<dbReference type="GO" id="GO:0006351">
    <property type="term" value="P:DNA-templated transcription"/>
    <property type="evidence" value="ECO:0007669"/>
    <property type="project" value="InterPro"/>
</dbReference>
<keyword evidence="4 6" id="KW-0548">Nucleotidyltransferase</keyword>
<feature type="domain" description="HTH HARE-type" evidence="8">
    <location>
        <begin position="14"/>
        <end position="81"/>
    </location>
</feature>
<dbReference type="NCBIfam" id="TIGR04567">
    <property type="entry name" value="RNAP_delt_lowGC"/>
    <property type="match status" value="1"/>
</dbReference>
<dbReference type="eggNOG" id="COG3343">
    <property type="taxonomic scope" value="Bacteria"/>
</dbReference>
<keyword evidence="3 6" id="KW-0808">Transferase</keyword>
<dbReference type="STRING" id="28230.SAMN05878443_0652"/>
<keyword evidence="5 6" id="KW-0804">Transcription</keyword>
<gene>
    <name evidence="6" type="primary">rpoE</name>
    <name evidence="9" type="ORF">SAMN05878443_0652</name>
</gene>
<comment type="function">
    <text evidence="6">Participates in both the initiation and recycling phases of transcription. In the presence of the delta subunit, RNAP displays an increased specificity of transcription, a decreased affinity for nucleic acids, and an increased efficiency of RNA synthesis because of enhanced recycling.</text>
</comment>
<evidence type="ECO:0000256" key="3">
    <source>
        <dbReference type="ARBA" id="ARBA00022679"/>
    </source>
</evidence>
<feature type="compositionally biased region" description="Acidic residues" evidence="7">
    <location>
        <begin position="174"/>
        <end position="206"/>
    </location>
</feature>
<evidence type="ECO:0000259" key="8">
    <source>
        <dbReference type="PROSITE" id="PS51913"/>
    </source>
</evidence>
<dbReference type="InterPro" id="IPR038087">
    <property type="entry name" value="RNAP_delta_N_dom_sf"/>
</dbReference>
<name>A0A1N6FJJ3_9LACT</name>
<keyword evidence="10" id="KW-1185">Reference proteome</keyword>
<reference evidence="10" key="1">
    <citation type="submission" date="2016-11" db="EMBL/GenBank/DDBJ databases">
        <authorList>
            <person name="Varghese N."/>
            <person name="Submissions S."/>
        </authorList>
    </citation>
    <scope>NUCLEOTIDE SEQUENCE [LARGE SCALE GENOMIC DNA]</scope>
    <source>
        <strain evidence="10">313</strain>
    </source>
</reference>
<comment type="subunit">
    <text evidence="6">RNAP is composed of a core of 2 alpha, a beta and a beta' subunits. The core is associated with a delta subunit and one of several sigma factors.</text>
</comment>
<dbReference type="EMBL" id="FSRN01000001">
    <property type="protein sequence ID" value="SIN95439.1"/>
    <property type="molecule type" value="Genomic_DNA"/>
</dbReference>
<dbReference type="PROSITE" id="PS51913">
    <property type="entry name" value="HTH_HARE"/>
    <property type="match status" value="1"/>
</dbReference>
<evidence type="ECO:0000256" key="5">
    <source>
        <dbReference type="ARBA" id="ARBA00023163"/>
    </source>
</evidence>
<evidence type="ECO:0000256" key="7">
    <source>
        <dbReference type="SAM" id="MobiDB-lite"/>
    </source>
</evidence>
<protein>
    <recommendedName>
        <fullName evidence="6">Probable DNA-directed RNA polymerase subunit delta</fullName>
    </recommendedName>
    <alternativeName>
        <fullName evidence="6">RNAP delta factor</fullName>
    </alternativeName>
</protein>